<sequence>MKQTIWNEVIKMTGIICALKIEVDGLKSAMDSSEKKTIAGLDFISGKINGKDVVLLECGIGKVNAAIGTQIMIDYYKPDVIINSGIAGSLSKDLKIGDIVISKDCVEHDMNGTATGDPRGEIWYTDERRIDIPADKATYEKLYECCKTIDDINVVVGRVATGDIFIADVDKRKFIADEFGALCCEMEGGAVGHVCYRNKVPYAVLRSISDDMNHNEFLDFEKFKVLAAEHSIKVMKEFLK</sequence>
<dbReference type="InterPro" id="IPR010049">
    <property type="entry name" value="MTA_SAH_Nsdase"/>
</dbReference>
<reference evidence="7 8" key="1">
    <citation type="submission" date="2019-04" db="EMBL/GenBank/DDBJ databases">
        <authorList>
            <person name="Embree M."/>
            <person name="Gaffney J.R."/>
        </authorList>
    </citation>
    <scope>NUCLEOTIDE SEQUENCE [LARGE SCALE GENOMIC DNA]</scope>
    <source>
        <strain evidence="7 8">JE7A12</strain>
    </source>
</reference>
<feature type="domain" description="Nucleoside phosphorylase" evidence="6">
    <location>
        <begin position="14"/>
        <end position="240"/>
    </location>
</feature>
<dbReference type="GO" id="GO:0019509">
    <property type="term" value="P:L-methionine salvage from methylthioadenosine"/>
    <property type="evidence" value="ECO:0007669"/>
    <property type="project" value="UniProtKB-UniPathway"/>
</dbReference>
<dbReference type="GO" id="GO:0008930">
    <property type="term" value="F:methylthioadenosine nucleosidase activity"/>
    <property type="evidence" value="ECO:0007669"/>
    <property type="project" value="InterPro"/>
</dbReference>
<evidence type="ECO:0000259" key="6">
    <source>
        <dbReference type="Pfam" id="PF01048"/>
    </source>
</evidence>
<evidence type="ECO:0000256" key="3">
    <source>
        <dbReference type="ARBA" id="ARBA00022605"/>
    </source>
</evidence>
<dbReference type="OrthoDB" id="9792278at2"/>
<proteinExistence type="predicted"/>
<keyword evidence="3" id="KW-0028">Amino-acid biosynthesis</keyword>
<protein>
    <recommendedName>
        <fullName evidence="2">adenosylhomocysteine nucleosidase</fullName>
        <ecNumber evidence="2">3.2.2.9</ecNumber>
    </recommendedName>
</protein>
<dbReference type="GO" id="GO:0008782">
    <property type="term" value="F:adenosylhomocysteine nucleosidase activity"/>
    <property type="evidence" value="ECO:0007669"/>
    <property type="project" value="UniProtKB-EC"/>
</dbReference>
<keyword evidence="4 7" id="KW-0378">Hydrolase</keyword>
<gene>
    <name evidence="7" type="ORF">E5Z56_05020</name>
</gene>
<name>A0A4P8XXJ0_9FIRM</name>
<evidence type="ECO:0000256" key="4">
    <source>
        <dbReference type="ARBA" id="ARBA00022801"/>
    </source>
</evidence>
<dbReference type="EMBL" id="CP039381">
    <property type="protein sequence ID" value="QCT06760.1"/>
    <property type="molecule type" value="Genomic_DNA"/>
</dbReference>
<dbReference type="CDD" id="cd09008">
    <property type="entry name" value="MTAN"/>
    <property type="match status" value="1"/>
</dbReference>
<dbReference type="PANTHER" id="PTHR46832">
    <property type="entry name" value="5'-METHYLTHIOADENOSINE/S-ADENOSYLHOMOCYSTEINE NUCLEOSIDASE"/>
    <property type="match status" value="1"/>
</dbReference>
<evidence type="ECO:0000313" key="7">
    <source>
        <dbReference type="EMBL" id="QCT06760.1"/>
    </source>
</evidence>
<dbReference type="GO" id="GO:0019284">
    <property type="term" value="P:L-methionine salvage from S-adenosylmethionine"/>
    <property type="evidence" value="ECO:0007669"/>
    <property type="project" value="TreeGrafter"/>
</dbReference>
<dbReference type="InterPro" id="IPR035994">
    <property type="entry name" value="Nucleoside_phosphorylase_sf"/>
</dbReference>
<dbReference type="SUPFAM" id="SSF53167">
    <property type="entry name" value="Purine and uridine phosphorylases"/>
    <property type="match status" value="1"/>
</dbReference>
<dbReference type="NCBIfam" id="TIGR01704">
    <property type="entry name" value="MTA_SAH-Nsdase"/>
    <property type="match status" value="1"/>
</dbReference>
<dbReference type="Gene3D" id="3.40.50.1580">
    <property type="entry name" value="Nucleoside phosphorylase domain"/>
    <property type="match status" value="1"/>
</dbReference>
<evidence type="ECO:0000313" key="8">
    <source>
        <dbReference type="Proteomes" id="UP000301475"/>
    </source>
</evidence>
<dbReference type="Pfam" id="PF01048">
    <property type="entry name" value="PNP_UDP_1"/>
    <property type="match status" value="1"/>
</dbReference>
<dbReference type="GO" id="GO:0005829">
    <property type="term" value="C:cytosol"/>
    <property type="evidence" value="ECO:0007669"/>
    <property type="project" value="TreeGrafter"/>
</dbReference>
<dbReference type="NCBIfam" id="NF004079">
    <property type="entry name" value="PRK05584.1"/>
    <property type="match status" value="1"/>
</dbReference>
<evidence type="ECO:0000256" key="1">
    <source>
        <dbReference type="ARBA" id="ARBA00004945"/>
    </source>
</evidence>
<dbReference type="PANTHER" id="PTHR46832:SF1">
    <property type="entry name" value="5'-METHYLTHIOADENOSINE_S-ADENOSYLHOMOCYSTEINE NUCLEOSIDASE"/>
    <property type="match status" value="1"/>
</dbReference>
<dbReference type="UniPathway" id="UPA00904">
    <property type="reaction ID" value="UER00871"/>
</dbReference>
<dbReference type="GO" id="GO:0009164">
    <property type="term" value="P:nucleoside catabolic process"/>
    <property type="evidence" value="ECO:0007669"/>
    <property type="project" value="InterPro"/>
</dbReference>
<keyword evidence="7" id="KW-0326">Glycosidase</keyword>
<organism evidence="7 8">
    <name type="scientific">Ruminococcus bovis</name>
    <dbReference type="NCBI Taxonomy" id="2564099"/>
    <lineage>
        <taxon>Bacteria</taxon>
        <taxon>Bacillati</taxon>
        <taxon>Bacillota</taxon>
        <taxon>Clostridia</taxon>
        <taxon>Eubacteriales</taxon>
        <taxon>Oscillospiraceae</taxon>
        <taxon>Ruminococcus</taxon>
    </lineage>
</organism>
<dbReference type="Proteomes" id="UP000301475">
    <property type="component" value="Chromosome"/>
</dbReference>
<dbReference type="KEGG" id="ruj:E5Z56_05020"/>
<accession>A0A4P8XXJ0</accession>
<evidence type="ECO:0000256" key="2">
    <source>
        <dbReference type="ARBA" id="ARBA00011974"/>
    </source>
</evidence>
<dbReference type="InterPro" id="IPR000845">
    <property type="entry name" value="Nucleoside_phosphorylase_d"/>
</dbReference>
<dbReference type="AlphaFoldDB" id="A0A4P8XXJ0"/>
<keyword evidence="8" id="KW-1185">Reference proteome</keyword>
<comment type="pathway">
    <text evidence="1">Amino-acid biosynthesis; L-methionine biosynthesis via salvage pathway; S-methyl-5-thio-alpha-D-ribose 1-phosphate from S-methyl-5'-thioadenosine (hydrolase route): step 1/2.</text>
</comment>
<evidence type="ECO:0000256" key="5">
    <source>
        <dbReference type="ARBA" id="ARBA00023167"/>
    </source>
</evidence>
<dbReference type="EC" id="3.2.2.9" evidence="2"/>
<keyword evidence="5" id="KW-0486">Methionine biosynthesis</keyword>